<dbReference type="PANTHER" id="PTHR13483">
    <property type="entry name" value="BOX C_D SNORNA PROTEIN 1-RELATED"/>
    <property type="match status" value="1"/>
</dbReference>
<feature type="compositionally biased region" description="Acidic residues" evidence="8">
    <location>
        <begin position="243"/>
        <end position="253"/>
    </location>
</feature>
<comment type="function">
    <text evidence="5">Required for box C/D snoRNAs accumulation involved in snoRNA processing, snoRNA transport to the nucleolus and ribosome biogenesis.</text>
</comment>
<dbReference type="InterPro" id="IPR051639">
    <property type="entry name" value="BCD1"/>
</dbReference>
<evidence type="ECO:0000313" key="10">
    <source>
        <dbReference type="EMBL" id="TIA86792.1"/>
    </source>
</evidence>
<dbReference type="Proteomes" id="UP000310189">
    <property type="component" value="Unassembled WGS sequence"/>
</dbReference>
<dbReference type="OrthoDB" id="272357at2759"/>
<dbReference type="Pfam" id="PF25790">
    <property type="entry name" value="BCD1"/>
    <property type="match status" value="1"/>
</dbReference>
<dbReference type="SUPFAM" id="SSF144232">
    <property type="entry name" value="HIT/MYND zinc finger-like"/>
    <property type="match status" value="1"/>
</dbReference>
<gene>
    <name evidence="10" type="ORF">E3P99_03571</name>
</gene>
<dbReference type="InterPro" id="IPR007529">
    <property type="entry name" value="Znf_HIT"/>
</dbReference>
<dbReference type="GO" id="GO:0000463">
    <property type="term" value="P:maturation of LSU-rRNA from tricistronic rRNA transcript (SSU-rRNA, 5.8S rRNA, LSU-rRNA)"/>
    <property type="evidence" value="ECO:0007669"/>
    <property type="project" value="TreeGrafter"/>
</dbReference>
<dbReference type="CDD" id="cd23023">
    <property type="entry name" value="zf-HIT_BCD1"/>
    <property type="match status" value="1"/>
</dbReference>
<evidence type="ECO:0000256" key="1">
    <source>
        <dbReference type="ARBA" id="ARBA00022553"/>
    </source>
</evidence>
<evidence type="ECO:0000256" key="6">
    <source>
        <dbReference type="ARBA" id="ARBA00049654"/>
    </source>
</evidence>
<dbReference type="Gene3D" id="3.30.60.190">
    <property type="match status" value="1"/>
</dbReference>
<evidence type="ECO:0000256" key="4">
    <source>
        <dbReference type="ARBA" id="ARBA00022833"/>
    </source>
</evidence>
<sequence length="283" mass="31692">MEETGDGGAQEAATLFSQTSVCDTCGLQSKYRCPRCSLRSCSLRCSQQHKIERGCNGERDKTAYIPMKDYKHMDLLNDYALLESTKRQVEEVGKSAPNQHQQHQQMKAQRMQQTYANEGIQLLVSPLGMDRRRRDHTHFDNKLNQLKLSVQIVTPEKDIINHQIPQSSSIRTVLETAGCIMTDSPTFVYVKSHDGRNVETQQDEELIEALRGTTVIDFPILVVSTSPLDARWRTAETMALDSDSSDSDSDSDSDTSSVSSDSSDELSDEGASERPNELIIEIN</sequence>
<feature type="region of interest" description="Disordered" evidence="8">
    <location>
        <begin position="239"/>
        <end position="283"/>
    </location>
</feature>
<dbReference type="GO" id="GO:0048254">
    <property type="term" value="P:snoRNA localization"/>
    <property type="evidence" value="ECO:0007669"/>
    <property type="project" value="TreeGrafter"/>
</dbReference>
<dbReference type="GO" id="GO:0008270">
    <property type="term" value="F:zinc ion binding"/>
    <property type="evidence" value="ECO:0007669"/>
    <property type="project" value="UniProtKB-UniRule"/>
</dbReference>
<feature type="domain" description="HIT-type" evidence="9">
    <location>
        <begin position="22"/>
        <end position="55"/>
    </location>
</feature>
<comment type="similarity">
    <text evidence="6">Belongs to the BCD1 family.</text>
</comment>
<evidence type="ECO:0000313" key="11">
    <source>
        <dbReference type="Proteomes" id="UP000310189"/>
    </source>
</evidence>
<dbReference type="PANTHER" id="PTHR13483:SF3">
    <property type="entry name" value="BOX C_D SNORNA PROTEIN 1"/>
    <property type="match status" value="1"/>
</dbReference>
<evidence type="ECO:0000256" key="8">
    <source>
        <dbReference type="SAM" id="MobiDB-lite"/>
    </source>
</evidence>
<accession>A0A4T0FET6</accession>
<name>A0A4T0FET6_9BASI</name>
<organism evidence="10 11">
    <name type="scientific">Wallemia hederae</name>
    <dbReference type="NCBI Taxonomy" id="1540922"/>
    <lineage>
        <taxon>Eukaryota</taxon>
        <taxon>Fungi</taxon>
        <taxon>Dikarya</taxon>
        <taxon>Basidiomycota</taxon>
        <taxon>Wallemiomycotina</taxon>
        <taxon>Wallemiomycetes</taxon>
        <taxon>Wallemiales</taxon>
        <taxon>Wallemiaceae</taxon>
        <taxon>Wallemia</taxon>
    </lineage>
</organism>
<dbReference type="GO" id="GO:0000492">
    <property type="term" value="P:box C/D snoRNP assembly"/>
    <property type="evidence" value="ECO:0007669"/>
    <property type="project" value="TreeGrafter"/>
</dbReference>
<keyword evidence="2" id="KW-0479">Metal-binding</keyword>
<evidence type="ECO:0000256" key="2">
    <source>
        <dbReference type="ARBA" id="ARBA00022723"/>
    </source>
</evidence>
<dbReference type="EMBL" id="SPNW01000074">
    <property type="protein sequence ID" value="TIA86792.1"/>
    <property type="molecule type" value="Genomic_DNA"/>
</dbReference>
<keyword evidence="1" id="KW-0597">Phosphoprotein</keyword>
<keyword evidence="3 7" id="KW-0863">Zinc-finger</keyword>
<proteinExistence type="inferred from homology"/>
<protein>
    <recommendedName>
        <fullName evidence="9">HIT-type domain-containing protein</fullName>
    </recommendedName>
</protein>
<dbReference type="GO" id="GO:0070761">
    <property type="term" value="C:pre-snoRNP complex"/>
    <property type="evidence" value="ECO:0007669"/>
    <property type="project" value="TreeGrafter"/>
</dbReference>
<evidence type="ECO:0000256" key="7">
    <source>
        <dbReference type="PROSITE-ProRule" id="PRU00453"/>
    </source>
</evidence>
<dbReference type="PROSITE" id="PS51083">
    <property type="entry name" value="ZF_HIT"/>
    <property type="match status" value="1"/>
</dbReference>
<keyword evidence="11" id="KW-1185">Reference proteome</keyword>
<evidence type="ECO:0000259" key="9">
    <source>
        <dbReference type="PROSITE" id="PS51083"/>
    </source>
</evidence>
<keyword evidence="4" id="KW-0862">Zinc</keyword>
<evidence type="ECO:0000256" key="5">
    <source>
        <dbReference type="ARBA" id="ARBA00049598"/>
    </source>
</evidence>
<dbReference type="GO" id="GO:0005634">
    <property type="term" value="C:nucleus"/>
    <property type="evidence" value="ECO:0007669"/>
    <property type="project" value="TreeGrafter"/>
</dbReference>
<reference evidence="10 11" key="1">
    <citation type="submission" date="2019-03" db="EMBL/GenBank/DDBJ databases">
        <title>Sequencing 23 genomes of Wallemia ichthyophaga.</title>
        <authorList>
            <person name="Gostincar C."/>
        </authorList>
    </citation>
    <scope>NUCLEOTIDE SEQUENCE [LARGE SCALE GENOMIC DNA]</scope>
    <source>
        <strain evidence="10 11">EXF-5753</strain>
    </source>
</reference>
<dbReference type="InterPro" id="IPR057721">
    <property type="entry name" value="BCD1_alpha/beta"/>
</dbReference>
<dbReference type="Pfam" id="PF04438">
    <property type="entry name" value="zf-HIT"/>
    <property type="match status" value="1"/>
</dbReference>
<dbReference type="AlphaFoldDB" id="A0A4T0FET6"/>
<comment type="caution">
    <text evidence="10">The sequence shown here is derived from an EMBL/GenBank/DDBJ whole genome shotgun (WGS) entry which is preliminary data.</text>
</comment>
<evidence type="ECO:0000256" key="3">
    <source>
        <dbReference type="ARBA" id="ARBA00022771"/>
    </source>
</evidence>